<dbReference type="AlphaFoldDB" id="A0A3B0T5N9"/>
<protein>
    <recommendedName>
        <fullName evidence="3">Phosphomevalonate dehydratase large subunit-like domain-containing protein</fullName>
    </recommendedName>
</protein>
<dbReference type="PANTHER" id="PTHR36577:SF3">
    <property type="entry name" value="DUF521 DOMAIN PROTEIN (AFU_ORTHOLOGUE AFUA_6G00490)"/>
    <property type="match status" value="1"/>
</dbReference>
<keyword evidence="1" id="KW-0408">Iron</keyword>
<accession>A0A3B0T5N9</accession>
<evidence type="ECO:0000256" key="1">
    <source>
        <dbReference type="ARBA" id="ARBA00023004"/>
    </source>
</evidence>
<evidence type="ECO:0000259" key="3">
    <source>
        <dbReference type="Pfam" id="PF04412"/>
    </source>
</evidence>
<sequence length="422" mass="45069">MALTLTDSDQAALRGEFGPGRALAMRVVTRVANAMDATSLLDITGAHIDSCLDHGQAGIDFAAKLADGGSLVRVPTTLNVASLDLLHPELYRGPPETATRARRLMQYYQDMGCQPTWTCAPYQLGVRPKFGTHIAWAESNAIVFVNSVLGARTHRYGDFIDICAAVTGRAPAAGLHLDENRIAEVIVDVTGLQRHLFDIEVFYQVLGHLMGRLVGSRVPVIVGLPPGVSEDRLKAIGAAAASSGSVGMFHCVGSTPEAPDLATAGGGRVPAQRITIDGAMIRDARDDLSTSASDELGIVSLGTPHYSVTEFERLIDLLGDRPIHPSVDFYVSTGREVLATIQQRGWLARLEDAGIQLVTDTCTYVTPVMARRSGVAMTDSAKWAYYAPGNIGVDVVFGATSDCVESAVQGRVVRDESLWGPR</sequence>
<feature type="domain" description="Phosphomevalonate dehydratase large subunit-like" evidence="3">
    <location>
        <begin position="4"/>
        <end position="405"/>
    </location>
</feature>
<reference evidence="4" key="1">
    <citation type="submission" date="2018-06" db="EMBL/GenBank/DDBJ databases">
        <authorList>
            <person name="Zhirakovskaya E."/>
        </authorList>
    </citation>
    <scope>NUCLEOTIDE SEQUENCE</scope>
</reference>
<proteinExistence type="predicted"/>
<dbReference type="GO" id="GO:0016829">
    <property type="term" value="F:lyase activity"/>
    <property type="evidence" value="ECO:0007669"/>
    <property type="project" value="UniProtKB-KW"/>
</dbReference>
<keyword evidence="2" id="KW-0456">Lyase</keyword>
<name>A0A3B0T5N9_9ZZZZ</name>
<evidence type="ECO:0000313" key="4">
    <source>
        <dbReference type="EMBL" id="VAW09712.1"/>
    </source>
</evidence>
<dbReference type="PANTHER" id="PTHR36577">
    <property type="entry name" value="DUF521 DOMAIN PROTEIN (AFU_ORTHOLOGUE AFUA_6G00490)"/>
    <property type="match status" value="1"/>
</dbReference>
<dbReference type="EMBL" id="UOEK01000638">
    <property type="protein sequence ID" value="VAW09712.1"/>
    <property type="molecule type" value="Genomic_DNA"/>
</dbReference>
<gene>
    <name evidence="4" type="ORF">MNBD_ACTINO02-3202</name>
</gene>
<evidence type="ECO:0000256" key="2">
    <source>
        <dbReference type="ARBA" id="ARBA00023239"/>
    </source>
</evidence>
<dbReference type="InterPro" id="IPR007506">
    <property type="entry name" value="PMDh-L-like_dom"/>
</dbReference>
<dbReference type="Pfam" id="PF04412">
    <property type="entry name" value="AcnX"/>
    <property type="match status" value="1"/>
</dbReference>
<dbReference type="CDD" id="cd01355">
    <property type="entry name" value="AcnX"/>
    <property type="match status" value="1"/>
</dbReference>
<organism evidence="4">
    <name type="scientific">hydrothermal vent metagenome</name>
    <dbReference type="NCBI Taxonomy" id="652676"/>
    <lineage>
        <taxon>unclassified sequences</taxon>
        <taxon>metagenomes</taxon>
        <taxon>ecological metagenomes</taxon>
    </lineage>
</organism>